<dbReference type="Proteomes" id="UP000824190">
    <property type="component" value="Unassembled WGS sequence"/>
</dbReference>
<feature type="chain" id="PRO_5039520538" evidence="1">
    <location>
        <begin position="29"/>
        <end position="277"/>
    </location>
</feature>
<dbReference type="InterPro" id="IPR043504">
    <property type="entry name" value="Peptidase_S1_PA_chymotrypsin"/>
</dbReference>
<reference evidence="2" key="1">
    <citation type="journal article" date="2021" name="PeerJ">
        <title>Extensive microbial diversity within the chicken gut microbiome revealed by metagenomics and culture.</title>
        <authorList>
            <person name="Gilroy R."/>
            <person name="Ravi A."/>
            <person name="Getino M."/>
            <person name="Pursley I."/>
            <person name="Horton D.L."/>
            <person name="Alikhan N.F."/>
            <person name="Baker D."/>
            <person name="Gharbi K."/>
            <person name="Hall N."/>
            <person name="Watson M."/>
            <person name="Adriaenssens E.M."/>
            <person name="Foster-Nyarko E."/>
            <person name="Jarju S."/>
            <person name="Secka A."/>
            <person name="Antonio M."/>
            <person name="Oren A."/>
            <person name="Chaudhuri R.R."/>
            <person name="La Ragione R."/>
            <person name="Hildebrand F."/>
            <person name="Pallen M.J."/>
        </authorList>
    </citation>
    <scope>NUCLEOTIDE SEQUENCE</scope>
    <source>
        <strain evidence="2">CHK32-1732</strain>
    </source>
</reference>
<reference evidence="2" key="2">
    <citation type="submission" date="2021-04" db="EMBL/GenBank/DDBJ databases">
        <authorList>
            <person name="Gilroy R."/>
        </authorList>
    </citation>
    <scope>NUCLEOTIDE SEQUENCE</scope>
    <source>
        <strain evidence="2">CHK32-1732</strain>
    </source>
</reference>
<sequence>MIRHRLRAAFIALSAAVIAGWSVPTATAAPEVPNITPEGVSHAVDTAVDTALNVTGEPGPHRVEGHYFTSPQVPEAAEEARPSVLVGPSTPLIVGPSVCTAAVAGYDSAGNAVAVTAGHCGSPGDEVTSADDPDGTVIGTFERAGSVDNGIILLNENAQVSNSYNDVSVSQLGGAVPSDLGQVCKTGITTGTSCGPVLGTSGAQFGSQVCASQGDSGAPVYTDGRLVGVLSGGLSALPSCQHPAQGPLHSPALSTSWDNVAAEMDAAGGVGAGFHLA</sequence>
<evidence type="ECO:0000313" key="3">
    <source>
        <dbReference type="Proteomes" id="UP000824190"/>
    </source>
</evidence>
<feature type="signal peptide" evidence="1">
    <location>
        <begin position="1"/>
        <end position="28"/>
    </location>
</feature>
<keyword evidence="1" id="KW-0732">Signal</keyword>
<comment type="caution">
    <text evidence="2">The sequence shown here is derived from an EMBL/GenBank/DDBJ whole genome shotgun (WGS) entry which is preliminary data.</text>
</comment>
<dbReference type="InterPro" id="IPR009003">
    <property type="entry name" value="Peptidase_S1_PA"/>
</dbReference>
<dbReference type="Gene3D" id="2.40.10.10">
    <property type="entry name" value="Trypsin-like serine proteases"/>
    <property type="match status" value="2"/>
</dbReference>
<accession>A0A9D1RNH9</accession>
<evidence type="ECO:0000313" key="2">
    <source>
        <dbReference type="EMBL" id="HIW91338.1"/>
    </source>
</evidence>
<organism evidence="2 3">
    <name type="scientific">Candidatus Corynebacterium avicola</name>
    <dbReference type="NCBI Taxonomy" id="2838527"/>
    <lineage>
        <taxon>Bacteria</taxon>
        <taxon>Bacillati</taxon>
        <taxon>Actinomycetota</taxon>
        <taxon>Actinomycetes</taxon>
        <taxon>Mycobacteriales</taxon>
        <taxon>Corynebacteriaceae</taxon>
        <taxon>Corynebacterium</taxon>
    </lineage>
</organism>
<dbReference type="EMBL" id="DXGC01000065">
    <property type="protein sequence ID" value="HIW91338.1"/>
    <property type="molecule type" value="Genomic_DNA"/>
</dbReference>
<proteinExistence type="predicted"/>
<gene>
    <name evidence="2" type="ORF">H9870_06735</name>
</gene>
<evidence type="ECO:0000256" key="1">
    <source>
        <dbReference type="SAM" id="SignalP"/>
    </source>
</evidence>
<dbReference type="CDD" id="cd21112">
    <property type="entry name" value="alphaLP-like"/>
    <property type="match status" value="1"/>
</dbReference>
<name>A0A9D1RNH9_9CORY</name>
<protein>
    <submittedName>
        <fullName evidence="2">S1 family peptidase</fullName>
    </submittedName>
</protein>
<dbReference type="SUPFAM" id="SSF50494">
    <property type="entry name" value="Trypsin-like serine proteases"/>
    <property type="match status" value="1"/>
</dbReference>
<dbReference type="AlphaFoldDB" id="A0A9D1RNH9"/>